<dbReference type="SUPFAM" id="SSF50370">
    <property type="entry name" value="Ricin B-like lectins"/>
    <property type="match status" value="1"/>
</dbReference>
<dbReference type="AlphaFoldDB" id="A0A2V2YEK0"/>
<dbReference type="SMART" id="SM00458">
    <property type="entry name" value="RICIN"/>
    <property type="match status" value="1"/>
</dbReference>
<dbReference type="Pfam" id="PF14200">
    <property type="entry name" value="RicinB_lectin_2"/>
    <property type="match status" value="2"/>
</dbReference>
<evidence type="ECO:0000256" key="1">
    <source>
        <dbReference type="ARBA" id="ARBA00005382"/>
    </source>
</evidence>
<evidence type="ECO:0000256" key="3">
    <source>
        <dbReference type="ARBA" id="ARBA00022801"/>
    </source>
</evidence>
<keyword evidence="3 4" id="KW-0378">Hydrolase</keyword>
<dbReference type="GO" id="GO:0004348">
    <property type="term" value="F:glucosylceramidase activity"/>
    <property type="evidence" value="ECO:0007669"/>
    <property type="project" value="InterPro"/>
</dbReference>
<comment type="similarity">
    <text evidence="1 4">Belongs to the glycosyl hydrolase 30 family.</text>
</comment>
<dbReference type="InterPro" id="IPR013780">
    <property type="entry name" value="Glyco_hydro_b"/>
</dbReference>
<keyword evidence="4" id="KW-0326">Glycosidase</keyword>
<dbReference type="GO" id="GO:0016020">
    <property type="term" value="C:membrane"/>
    <property type="evidence" value="ECO:0007669"/>
    <property type="project" value="GOC"/>
</dbReference>
<evidence type="ECO:0000256" key="5">
    <source>
        <dbReference type="SAM" id="SignalP"/>
    </source>
</evidence>
<dbReference type="InterPro" id="IPR000772">
    <property type="entry name" value="Ricin_B_lectin"/>
</dbReference>
<dbReference type="Gene3D" id="3.20.20.80">
    <property type="entry name" value="Glycosidases"/>
    <property type="match status" value="1"/>
</dbReference>
<evidence type="ECO:0000313" key="8">
    <source>
        <dbReference type="Proteomes" id="UP000246635"/>
    </source>
</evidence>
<dbReference type="Proteomes" id="UP000246635">
    <property type="component" value="Unassembled WGS sequence"/>
</dbReference>
<accession>A0A2V2YEK0</accession>
<dbReference type="InterPro" id="IPR001139">
    <property type="entry name" value="Glyco_hydro_30"/>
</dbReference>
<evidence type="ECO:0000259" key="6">
    <source>
        <dbReference type="SMART" id="SM00458"/>
    </source>
</evidence>
<dbReference type="Pfam" id="PF17189">
    <property type="entry name" value="Glyco_hydro_30C"/>
    <property type="match status" value="1"/>
</dbReference>
<feature type="domain" description="Ricin B lectin" evidence="6">
    <location>
        <begin position="494"/>
        <end position="633"/>
    </location>
</feature>
<reference evidence="7 8" key="1">
    <citation type="submission" date="2018-05" db="EMBL/GenBank/DDBJ databases">
        <title>Genomic Encyclopedia of Type Strains, Phase III (KMG-III): the genomes of soil and plant-associated and newly described type strains.</title>
        <authorList>
            <person name="Whitman W."/>
        </authorList>
    </citation>
    <scope>NUCLEOTIDE SEQUENCE [LARGE SCALE GENOMIC DNA]</scope>
    <source>
        <strain evidence="7 8">CECT 5696</strain>
    </source>
</reference>
<dbReference type="EMBL" id="QGTQ01000040">
    <property type="protein sequence ID" value="PWV90620.1"/>
    <property type="molecule type" value="Genomic_DNA"/>
</dbReference>
<dbReference type="InterPro" id="IPR017853">
    <property type="entry name" value="GH"/>
</dbReference>
<keyword evidence="2 5" id="KW-0732">Signal</keyword>
<dbReference type="InterPro" id="IPR033452">
    <property type="entry name" value="GH30_C"/>
</dbReference>
<dbReference type="Gene3D" id="2.80.10.50">
    <property type="match status" value="1"/>
</dbReference>
<evidence type="ECO:0000256" key="2">
    <source>
        <dbReference type="ARBA" id="ARBA00022729"/>
    </source>
</evidence>
<gene>
    <name evidence="7" type="ORF">DFQ01_1402</name>
</gene>
<dbReference type="SUPFAM" id="SSF51011">
    <property type="entry name" value="Glycosyl hydrolase domain"/>
    <property type="match status" value="1"/>
</dbReference>
<dbReference type="Pfam" id="PF02055">
    <property type="entry name" value="Glyco_hydro_30"/>
    <property type="match status" value="1"/>
</dbReference>
<evidence type="ECO:0000256" key="4">
    <source>
        <dbReference type="RuleBase" id="RU361188"/>
    </source>
</evidence>
<dbReference type="RefSeq" id="WP_174812518.1">
    <property type="nucleotide sequence ID" value="NZ_CP054612.1"/>
</dbReference>
<feature type="signal peptide" evidence="5">
    <location>
        <begin position="1"/>
        <end position="29"/>
    </location>
</feature>
<feature type="chain" id="PRO_5015960991" evidence="5">
    <location>
        <begin position="30"/>
        <end position="635"/>
    </location>
</feature>
<dbReference type="PROSITE" id="PS50231">
    <property type="entry name" value="RICIN_B_LECTIN"/>
    <property type="match status" value="1"/>
</dbReference>
<protein>
    <submittedName>
        <fullName evidence="7">Glucosylceramidase</fullName>
    </submittedName>
</protein>
<dbReference type="PANTHER" id="PTHR11069:SF23">
    <property type="entry name" value="LYSOSOMAL ACID GLUCOSYLCERAMIDASE"/>
    <property type="match status" value="1"/>
</dbReference>
<dbReference type="InterPro" id="IPR035992">
    <property type="entry name" value="Ricin_B-like_lectins"/>
</dbReference>
<keyword evidence="8" id="KW-1185">Reference proteome</keyword>
<sequence length="635" mass="69024">MSKKKLLTVVAALAIAAPAATVAPSQTLAAGETAQVWLTNPNNGTWLTRQADVNFATSSANADYTITVNDGVTYQSMDGFGASLTDSSSWLLYYKLSAAKRTEVMNNLFGPSGINISALRQPIGASDFNWESWTYDDTTNNVDDMNLTSFSLWREDAYIRPMLDQAYGVNQGRIKIFAAPWSPPAWMKTGKTLLGDSGGSLRTDAYTAYADYLVKYLQQYRDKGTPVYAMSVQNEPKYGPHYPGLVMSATEQANFINVLGPKLSQNSLSAKIIAYDHNYDDISYPSTVLNNASSYVSGSAFHYYSSLSHSNLTTLHNNYPSKDIWFTEGGSGTWIGGGTDKGMFQDLMMHTIRFPRNWAKSYIMWNVALDQNGGPALDGVGTTNRGLLTIRSDVNDSVTYNPQYYGLGHSSKFVDPGAVRIDSNTYQDNMEDIAYRNPDGSIAVILSNRLTSAKSVKIQWGSQSVTYQVPAESAITFKWTAGSSTSTPVVPQLNTNYKIVAKHSGKALDVTSSSTADGANVQQWEYAGGNNQKWYLKDAGNGYYNIINVNSGKGLDVADSSTADGGNVQQWAVSGSGGTNQQWQVVAVSGGYYKIISRNSGKSLDITSVSTANGANVQQWAYTGADNQLFSFQQP</sequence>
<dbReference type="InterPro" id="IPR033453">
    <property type="entry name" value="Glyco_hydro_30_TIM-barrel"/>
</dbReference>
<proteinExistence type="inferred from homology"/>
<dbReference type="GO" id="GO:0006680">
    <property type="term" value="P:glucosylceramide catabolic process"/>
    <property type="evidence" value="ECO:0007669"/>
    <property type="project" value="TreeGrafter"/>
</dbReference>
<comment type="caution">
    <text evidence="7">The sequence shown here is derived from an EMBL/GenBank/DDBJ whole genome shotgun (WGS) entry which is preliminary data.</text>
</comment>
<dbReference type="PRINTS" id="PR00843">
    <property type="entry name" value="GLHYDRLASE30"/>
</dbReference>
<dbReference type="PANTHER" id="PTHR11069">
    <property type="entry name" value="GLUCOSYLCERAMIDASE"/>
    <property type="match status" value="1"/>
</dbReference>
<organism evidence="7 8">
    <name type="scientific">Paenibacillus cellulosilyticus</name>
    <dbReference type="NCBI Taxonomy" id="375489"/>
    <lineage>
        <taxon>Bacteria</taxon>
        <taxon>Bacillati</taxon>
        <taxon>Bacillota</taxon>
        <taxon>Bacilli</taxon>
        <taxon>Bacillales</taxon>
        <taxon>Paenibacillaceae</taxon>
        <taxon>Paenibacillus</taxon>
    </lineage>
</organism>
<dbReference type="SUPFAM" id="SSF51445">
    <property type="entry name" value="(Trans)glycosidases"/>
    <property type="match status" value="1"/>
</dbReference>
<name>A0A2V2YEK0_9BACL</name>
<dbReference type="Gene3D" id="2.60.40.1180">
    <property type="entry name" value="Golgi alpha-mannosidase II"/>
    <property type="match status" value="1"/>
</dbReference>
<evidence type="ECO:0000313" key="7">
    <source>
        <dbReference type="EMBL" id="PWV90620.1"/>
    </source>
</evidence>